<dbReference type="AlphaFoldDB" id="A0A9P4MX72"/>
<organism evidence="8 9">
    <name type="scientific">Delitschia confertaspora ATCC 74209</name>
    <dbReference type="NCBI Taxonomy" id="1513339"/>
    <lineage>
        <taxon>Eukaryota</taxon>
        <taxon>Fungi</taxon>
        <taxon>Dikarya</taxon>
        <taxon>Ascomycota</taxon>
        <taxon>Pezizomycotina</taxon>
        <taxon>Dothideomycetes</taxon>
        <taxon>Pleosporomycetidae</taxon>
        <taxon>Pleosporales</taxon>
        <taxon>Delitschiaceae</taxon>
        <taxon>Delitschia</taxon>
    </lineage>
</organism>
<feature type="region of interest" description="Disordered" evidence="6">
    <location>
        <begin position="335"/>
        <end position="362"/>
    </location>
</feature>
<protein>
    <submittedName>
        <fullName evidence="8">Taurine catabolism dioxygenase</fullName>
    </submittedName>
</protein>
<dbReference type="PANTHER" id="PTHR43779">
    <property type="entry name" value="DIOXYGENASE RV0097-RELATED"/>
    <property type="match status" value="1"/>
</dbReference>
<proteinExistence type="inferred from homology"/>
<keyword evidence="3 8" id="KW-0223">Dioxygenase</keyword>
<dbReference type="InterPro" id="IPR003819">
    <property type="entry name" value="TauD/TfdA-like"/>
</dbReference>
<dbReference type="EMBL" id="ML993849">
    <property type="protein sequence ID" value="KAF2205837.1"/>
    <property type="molecule type" value="Genomic_DNA"/>
</dbReference>
<feature type="domain" description="TauD/TfdA-like" evidence="7">
    <location>
        <begin position="16"/>
        <end position="308"/>
    </location>
</feature>
<sequence length="362" mass="40467">MPGFLSQDNPFKTITIKELHPTYAAEIFGANFQDMSEEQFQEIRVAMAKYGVLVFRNTGLSDTQHVKFSERIGELDNIARYLTAGRKARYAHLELFDASNLDDNGDIITLDNPRSHYNKGNALFHVDSSFNPRRSSWSLLRAVKLPPPGTGGETEFADSRTAFEELDEGTKALLLKKHLLGAHTLLHSRKLGSPEFFKDLDPESQPMARHKIAQLHEPSGRMNLYIATHCHHIESYDPATDKLTPMSKVHSDELLHRLLDQVTQPKYVLSVDWHNESDLVAWDNTAVLHRATGGSFEGKYKRDMRRTTVHDGSSTAWGFNDGMVATGFARTLQGAMSGGTNGEEKRMGKEKEVEKGGVDVGA</sequence>
<feature type="compositionally biased region" description="Basic and acidic residues" evidence="6">
    <location>
        <begin position="342"/>
        <end position="362"/>
    </location>
</feature>
<evidence type="ECO:0000256" key="6">
    <source>
        <dbReference type="SAM" id="MobiDB-lite"/>
    </source>
</evidence>
<dbReference type="Proteomes" id="UP000799536">
    <property type="component" value="Unassembled WGS sequence"/>
</dbReference>
<reference evidence="8" key="1">
    <citation type="journal article" date="2020" name="Stud. Mycol.">
        <title>101 Dothideomycetes genomes: a test case for predicting lifestyles and emergence of pathogens.</title>
        <authorList>
            <person name="Haridas S."/>
            <person name="Albert R."/>
            <person name="Binder M."/>
            <person name="Bloem J."/>
            <person name="Labutti K."/>
            <person name="Salamov A."/>
            <person name="Andreopoulos B."/>
            <person name="Baker S."/>
            <person name="Barry K."/>
            <person name="Bills G."/>
            <person name="Bluhm B."/>
            <person name="Cannon C."/>
            <person name="Castanera R."/>
            <person name="Culley D."/>
            <person name="Daum C."/>
            <person name="Ezra D."/>
            <person name="Gonzalez J."/>
            <person name="Henrissat B."/>
            <person name="Kuo A."/>
            <person name="Liang C."/>
            <person name="Lipzen A."/>
            <person name="Lutzoni F."/>
            <person name="Magnuson J."/>
            <person name="Mondo S."/>
            <person name="Nolan M."/>
            <person name="Ohm R."/>
            <person name="Pangilinan J."/>
            <person name="Park H.-J."/>
            <person name="Ramirez L."/>
            <person name="Alfaro M."/>
            <person name="Sun H."/>
            <person name="Tritt A."/>
            <person name="Yoshinaga Y."/>
            <person name="Zwiers L.-H."/>
            <person name="Turgeon B."/>
            <person name="Goodwin S."/>
            <person name="Spatafora J."/>
            <person name="Crous P."/>
            <person name="Grigoriev I."/>
        </authorList>
    </citation>
    <scope>NUCLEOTIDE SEQUENCE</scope>
    <source>
        <strain evidence="8">ATCC 74209</strain>
    </source>
</reference>
<gene>
    <name evidence="8" type="ORF">GQ43DRAFT_477073</name>
</gene>
<dbReference type="GO" id="GO:0051213">
    <property type="term" value="F:dioxygenase activity"/>
    <property type="evidence" value="ECO:0007669"/>
    <property type="project" value="UniProtKB-KW"/>
</dbReference>
<dbReference type="InterPro" id="IPR051178">
    <property type="entry name" value="TfdA_dioxygenase"/>
</dbReference>
<accession>A0A9P4MX72</accession>
<name>A0A9P4MX72_9PLEO</name>
<evidence type="ECO:0000256" key="1">
    <source>
        <dbReference type="ARBA" id="ARBA00005896"/>
    </source>
</evidence>
<dbReference type="GO" id="GO:0046872">
    <property type="term" value="F:metal ion binding"/>
    <property type="evidence" value="ECO:0007669"/>
    <property type="project" value="UniProtKB-KW"/>
</dbReference>
<evidence type="ECO:0000313" key="8">
    <source>
        <dbReference type="EMBL" id="KAF2205837.1"/>
    </source>
</evidence>
<evidence type="ECO:0000313" key="9">
    <source>
        <dbReference type="Proteomes" id="UP000799536"/>
    </source>
</evidence>
<dbReference type="PANTHER" id="PTHR43779:SF3">
    <property type="entry name" value="(3R)-3-[(CARBOXYMETHYL)AMINO]FATTY ACID OXYGENASE_DECARBOXYLASE"/>
    <property type="match status" value="1"/>
</dbReference>
<evidence type="ECO:0000256" key="5">
    <source>
        <dbReference type="ARBA" id="ARBA00023004"/>
    </source>
</evidence>
<evidence type="ECO:0000256" key="3">
    <source>
        <dbReference type="ARBA" id="ARBA00022964"/>
    </source>
</evidence>
<dbReference type="InterPro" id="IPR042098">
    <property type="entry name" value="TauD-like_sf"/>
</dbReference>
<comment type="caution">
    <text evidence="8">The sequence shown here is derived from an EMBL/GenBank/DDBJ whole genome shotgun (WGS) entry which is preliminary data.</text>
</comment>
<dbReference type="Pfam" id="PF02668">
    <property type="entry name" value="TauD"/>
    <property type="match status" value="1"/>
</dbReference>
<evidence type="ECO:0000256" key="2">
    <source>
        <dbReference type="ARBA" id="ARBA00022723"/>
    </source>
</evidence>
<keyword evidence="4" id="KW-0560">Oxidoreductase</keyword>
<keyword evidence="9" id="KW-1185">Reference proteome</keyword>
<evidence type="ECO:0000259" key="7">
    <source>
        <dbReference type="Pfam" id="PF02668"/>
    </source>
</evidence>
<keyword evidence="5" id="KW-0408">Iron</keyword>
<comment type="similarity">
    <text evidence="1">Belongs to the TfdA dioxygenase family.</text>
</comment>
<dbReference type="OrthoDB" id="5818554at2759"/>
<evidence type="ECO:0000256" key="4">
    <source>
        <dbReference type="ARBA" id="ARBA00023002"/>
    </source>
</evidence>
<keyword evidence="2" id="KW-0479">Metal-binding</keyword>
<dbReference type="SUPFAM" id="SSF51197">
    <property type="entry name" value="Clavaminate synthase-like"/>
    <property type="match status" value="1"/>
</dbReference>
<dbReference type="Gene3D" id="3.60.130.10">
    <property type="entry name" value="Clavaminate synthase-like"/>
    <property type="match status" value="1"/>
</dbReference>